<organism evidence="1 2">
    <name type="scientific">Hymenobacter volaticus</name>
    <dbReference type="NCBI Taxonomy" id="2932254"/>
    <lineage>
        <taxon>Bacteria</taxon>
        <taxon>Pseudomonadati</taxon>
        <taxon>Bacteroidota</taxon>
        <taxon>Cytophagia</taxon>
        <taxon>Cytophagales</taxon>
        <taxon>Hymenobacteraceae</taxon>
        <taxon>Hymenobacter</taxon>
    </lineage>
</organism>
<dbReference type="Gene3D" id="3.20.20.140">
    <property type="entry name" value="Metal-dependent hydrolases"/>
    <property type="match status" value="1"/>
</dbReference>
<gene>
    <name evidence="1" type="ORF">MUN86_23520</name>
</gene>
<proteinExistence type="predicted"/>
<accession>A0ABY4GCV5</accession>
<protein>
    <submittedName>
        <fullName evidence="1">Uncharacterized protein</fullName>
    </submittedName>
</protein>
<evidence type="ECO:0000313" key="1">
    <source>
        <dbReference type="EMBL" id="UOQ68687.1"/>
    </source>
</evidence>
<dbReference type="Proteomes" id="UP000830401">
    <property type="component" value="Plasmid unnamed1"/>
</dbReference>
<dbReference type="RefSeq" id="WP_245126138.1">
    <property type="nucleotide sequence ID" value="NZ_CP095062.1"/>
</dbReference>
<name>A0ABY4GCV5_9BACT</name>
<evidence type="ECO:0000313" key="2">
    <source>
        <dbReference type="Proteomes" id="UP000830401"/>
    </source>
</evidence>
<keyword evidence="2" id="KW-1185">Reference proteome</keyword>
<sequence length="206" mass="23051">MTNKVGAYDWNQAVHPETNAANDFKLNDEQADVYRKLGFGAVLTQQPDGIARGTAALVTLATAGHRENEVILTERAAAGFSFDKGSSTQNYPGSLMGSIALLRQTYLDADWYKRNPGKEQNLSLQAWQDQRNLPQIFEVANKLNALRADKLGDEFKTQYIIKGRGDEYQRIADIKATGASFVISLNYPTLTTWTTCTMPHAFRWRN</sequence>
<reference evidence="1" key="1">
    <citation type="submission" date="2022-04" db="EMBL/GenBank/DDBJ databases">
        <title>Hymenobacter sp. isolated from the air.</title>
        <authorList>
            <person name="Won M."/>
            <person name="Lee C.-M."/>
            <person name="Woen H.-Y."/>
            <person name="Kwon S.-W."/>
        </authorList>
    </citation>
    <scope>NUCLEOTIDE SEQUENCE</scope>
    <source>
        <strain evidence="1">5420S-77</strain>
        <plasmid evidence="1">unnamed1</plasmid>
    </source>
</reference>
<keyword evidence="1" id="KW-0614">Plasmid</keyword>
<dbReference type="EMBL" id="CP095062">
    <property type="protein sequence ID" value="UOQ68687.1"/>
    <property type="molecule type" value="Genomic_DNA"/>
</dbReference>
<geneLocation type="plasmid" evidence="1 2">
    <name>unnamed1</name>
</geneLocation>